<name>A0ACC0BPI1_CATRO</name>
<evidence type="ECO:0000313" key="1">
    <source>
        <dbReference type="EMBL" id="KAI5674581.1"/>
    </source>
</evidence>
<sequence>MDRARLNMKSRCSGSTPSEESALDLDKNFCSHSNLPSLSPPTLQPYASAGQHCESSAAYFSWPSRLNDAAEERANYFANLQKGVLPETLGRLPEGQRATTLLELMTIRAFHSKILRCYSLGTAIGFRIRRGVLTDIPAILVFVSRKVHKQWLSPIQCLPTALEGPGGVWCDVDVVEFSYFGAPEPTPKEQLYTEIVDDLRGSDPCIGSGSQVANQETYGTLGAIVRSQTGTRQIGFLTNRHVAVDLDYPNQKMFHPLPPTLGPGVYLGAVERATSFIRDDLWYGIFAGINPETFVRADGAFIPFTDDFDMTAVTTSVKGIGEIGDVKIIDLQSPISSLIGKQVMKVGRSSGLTTGTVLAYALEYNDEKGICFLTDFLVVGENQQTFDLEGDSGSLIILKGENGEKPRPIGIIWGGTANRGRLKLKVGQSPENWTSGVDLGRLLNFLELDLLTTNEALKVAVEEQRAASATVVGSTVGDSSPPDIVLPKDKSEPLGLHIQQIPLDDGASFPDMNSSPKEGAFQLEDGVNIGPSVEHQFISSSSRHSPLHRDHQQERRPLSENLSALRNGPDEDISFSLQLGDNEPKRRRSEPPPPSAESV</sequence>
<comment type="caution">
    <text evidence="1">The sequence shown here is derived from an EMBL/GenBank/DDBJ whole genome shotgun (WGS) entry which is preliminary data.</text>
</comment>
<organism evidence="1 2">
    <name type="scientific">Catharanthus roseus</name>
    <name type="common">Madagascar periwinkle</name>
    <name type="synonym">Vinca rosea</name>
    <dbReference type="NCBI Taxonomy" id="4058"/>
    <lineage>
        <taxon>Eukaryota</taxon>
        <taxon>Viridiplantae</taxon>
        <taxon>Streptophyta</taxon>
        <taxon>Embryophyta</taxon>
        <taxon>Tracheophyta</taxon>
        <taxon>Spermatophyta</taxon>
        <taxon>Magnoliopsida</taxon>
        <taxon>eudicotyledons</taxon>
        <taxon>Gunneridae</taxon>
        <taxon>Pentapetalae</taxon>
        <taxon>asterids</taxon>
        <taxon>lamiids</taxon>
        <taxon>Gentianales</taxon>
        <taxon>Apocynaceae</taxon>
        <taxon>Rauvolfioideae</taxon>
        <taxon>Vinceae</taxon>
        <taxon>Catharanthinae</taxon>
        <taxon>Catharanthus</taxon>
    </lineage>
</organism>
<dbReference type="Proteomes" id="UP001060085">
    <property type="component" value="Linkage Group LG03"/>
</dbReference>
<dbReference type="EMBL" id="CM044703">
    <property type="protein sequence ID" value="KAI5674581.1"/>
    <property type="molecule type" value="Genomic_DNA"/>
</dbReference>
<gene>
    <name evidence="1" type="ORF">M9H77_14945</name>
</gene>
<accession>A0ACC0BPI1</accession>
<keyword evidence="2" id="KW-1185">Reference proteome</keyword>
<evidence type="ECO:0000313" key="2">
    <source>
        <dbReference type="Proteomes" id="UP001060085"/>
    </source>
</evidence>
<reference evidence="2" key="1">
    <citation type="journal article" date="2023" name="Nat. Plants">
        <title>Single-cell RNA sequencing provides a high-resolution roadmap for understanding the multicellular compartmentation of specialized metabolism.</title>
        <authorList>
            <person name="Sun S."/>
            <person name="Shen X."/>
            <person name="Li Y."/>
            <person name="Li Y."/>
            <person name="Wang S."/>
            <person name="Li R."/>
            <person name="Zhang H."/>
            <person name="Shen G."/>
            <person name="Guo B."/>
            <person name="Wei J."/>
            <person name="Xu J."/>
            <person name="St-Pierre B."/>
            <person name="Chen S."/>
            <person name="Sun C."/>
        </authorList>
    </citation>
    <scope>NUCLEOTIDE SEQUENCE [LARGE SCALE GENOMIC DNA]</scope>
</reference>
<proteinExistence type="predicted"/>
<protein>
    <submittedName>
        <fullName evidence="1">Uncharacterized protein</fullName>
    </submittedName>
</protein>